<dbReference type="InterPro" id="IPR045058">
    <property type="entry name" value="GIMA/IAN/Toc"/>
</dbReference>
<proteinExistence type="inferred from homology"/>
<keyword evidence="2" id="KW-0547">Nucleotide-binding</keyword>
<dbReference type="EMBL" id="SRLO01000738">
    <property type="protein sequence ID" value="TNN47530.1"/>
    <property type="molecule type" value="Genomic_DNA"/>
</dbReference>
<name>A0A4Z2G2Y1_9TELE</name>
<dbReference type="Pfam" id="PF04548">
    <property type="entry name" value="AIG1"/>
    <property type="match status" value="1"/>
</dbReference>
<evidence type="ECO:0000256" key="1">
    <source>
        <dbReference type="ARBA" id="ARBA00008535"/>
    </source>
</evidence>
<dbReference type="PANTHER" id="PTHR10903">
    <property type="entry name" value="GTPASE, IMAP FAMILY MEMBER-RELATED"/>
    <property type="match status" value="1"/>
</dbReference>
<dbReference type="OrthoDB" id="425923at2759"/>
<dbReference type="SUPFAM" id="SSF52540">
    <property type="entry name" value="P-loop containing nucleoside triphosphate hydrolases"/>
    <property type="match status" value="1"/>
</dbReference>
<dbReference type="PANTHER" id="PTHR10903:SF62">
    <property type="entry name" value="GTPASE IMAP FAMILY MEMBER 4-LIKE-RELATED"/>
    <property type="match status" value="1"/>
</dbReference>
<dbReference type="GO" id="GO:0005525">
    <property type="term" value="F:GTP binding"/>
    <property type="evidence" value="ECO:0007669"/>
    <property type="project" value="UniProtKB-KW"/>
</dbReference>
<dbReference type="Gene3D" id="3.40.50.300">
    <property type="entry name" value="P-loop containing nucleotide triphosphate hydrolases"/>
    <property type="match status" value="1"/>
</dbReference>
<comment type="similarity">
    <text evidence="1">Belongs to the TRAFAC class TrmE-Era-EngA-EngB-Septin-like GTPase superfamily. AIG1/Toc34/Toc159-like paraseptin GTPase family. IAN subfamily.</text>
</comment>
<sequence length="290" mass="32876">MFSVPDAHSSLPVSNSRRIAILGKTGVGKSSLANTLFGEPRFKVGHDVNSETTKCQAETKRASGGPITLIDTPGFFDTERSEGELKAEILRCITEFSPGPHAFLIVLKVERFTPQEQAVVDKVNQYFSDEVFQFSTVLFTHGDQLPAGVTISSFVRDNKSVRELVEKCGGRCHVVDSRYWNDDPKDQYRNNRVQVTEIFKTINRMIEDNRGRCYTNEMLQQVERRITQEVERIRQTEGNKSEGEIRHEAKENVFQWLWSKLKNIASDALWGALFGLRGLMTDVITALSQQ</sequence>
<dbReference type="PROSITE" id="PS51720">
    <property type="entry name" value="G_AIG1"/>
    <property type="match status" value="1"/>
</dbReference>
<dbReference type="FunFam" id="3.40.50.300:FF:000366">
    <property type="entry name" value="GTPase, IMAP family member 2"/>
    <property type="match status" value="1"/>
</dbReference>
<organism evidence="5 6">
    <name type="scientific">Liparis tanakae</name>
    <name type="common">Tanaka's snailfish</name>
    <dbReference type="NCBI Taxonomy" id="230148"/>
    <lineage>
        <taxon>Eukaryota</taxon>
        <taxon>Metazoa</taxon>
        <taxon>Chordata</taxon>
        <taxon>Craniata</taxon>
        <taxon>Vertebrata</taxon>
        <taxon>Euteleostomi</taxon>
        <taxon>Actinopterygii</taxon>
        <taxon>Neopterygii</taxon>
        <taxon>Teleostei</taxon>
        <taxon>Neoteleostei</taxon>
        <taxon>Acanthomorphata</taxon>
        <taxon>Eupercaria</taxon>
        <taxon>Perciformes</taxon>
        <taxon>Cottioidei</taxon>
        <taxon>Cottales</taxon>
        <taxon>Liparidae</taxon>
        <taxon>Liparis</taxon>
    </lineage>
</organism>
<dbReference type="InterPro" id="IPR027417">
    <property type="entry name" value="P-loop_NTPase"/>
</dbReference>
<evidence type="ECO:0000256" key="3">
    <source>
        <dbReference type="ARBA" id="ARBA00023134"/>
    </source>
</evidence>
<reference evidence="5 6" key="1">
    <citation type="submission" date="2019-03" db="EMBL/GenBank/DDBJ databases">
        <title>First draft genome of Liparis tanakae, snailfish: a comprehensive survey of snailfish specific genes.</title>
        <authorList>
            <person name="Kim W."/>
            <person name="Song I."/>
            <person name="Jeong J.-H."/>
            <person name="Kim D."/>
            <person name="Kim S."/>
            <person name="Ryu S."/>
            <person name="Song J.Y."/>
            <person name="Lee S.K."/>
        </authorList>
    </citation>
    <scope>NUCLEOTIDE SEQUENCE [LARGE SCALE GENOMIC DNA]</scope>
    <source>
        <tissue evidence="5">Muscle</tissue>
    </source>
</reference>
<comment type="caution">
    <text evidence="5">The sequence shown here is derived from an EMBL/GenBank/DDBJ whole genome shotgun (WGS) entry which is preliminary data.</text>
</comment>
<dbReference type="AlphaFoldDB" id="A0A4Z2G2Y1"/>
<evidence type="ECO:0000313" key="5">
    <source>
        <dbReference type="EMBL" id="TNN47530.1"/>
    </source>
</evidence>
<evidence type="ECO:0000259" key="4">
    <source>
        <dbReference type="PROSITE" id="PS51720"/>
    </source>
</evidence>
<feature type="domain" description="AIG1-type G" evidence="4">
    <location>
        <begin position="14"/>
        <end position="223"/>
    </location>
</feature>
<dbReference type="InterPro" id="IPR006703">
    <property type="entry name" value="G_AIG1"/>
</dbReference>
<evidence type="ECO:0000313" key="6">
    <source>
        <dbReference type="Proteomes" id="UP000314294"/>
    </source>
</evidence>
<gene>
    <name evidence="5" type="primary">GIMAP4_10</name>
    <name evidence="5" type="ORF">EYF80_042251</name>
</gene>
<evidence type="ECO:0000256" key="2">
    <source>
        <dbReference type="ARBA" id="ARBA00022741"/>
    </source>
</evidence>
<keyword evidence="3" id="KW-0342">GTP-binding</keyword>
<keyword evidence="6" id="KW-1185">Reference proteome</keyword>
<dbReference type="Proteomes" id="UP000314294">
    <property type="component" value="Unassembled WGS sequence"/>
</dbReference>
<accession>A0A4Z2G2Y1</accession>
<protein>
    <submittedName>
        <fullName evidence="5">GTPase IMAP family member 4</fullName>
    </submittedName>
</protein>